<dbReference type="InParanoid" id="D0NEC3"/>
<dbReference type="OrthoDB" id="92090at2759"/>
<name>D0NEC3_PHYIT</name>
<dbReference type="EMBL" id="DS028134">
    <property type="protein sequence ID" value="EEY56568.1"/>
    <property type="molecule type" value="Genomic_DNA"/>
</dbReference>
<evidence type="ECO:0000259" key="6">
    <source>
        <dbReference type="PROSITE" id="PS50600"/>
    </source>
</evidence>
<gene>
    <name evidence="8" type="ORF">PITG_23319</name>
</gene>
<evidence type="ECO:0000256" key="1">
    <source>
        <dbReference type="ARBA" id="ARBA00005234"/>
    </source>
</evidence>
<dbReference type="GeneID" id="9461207"/>
<evidence type="ECO:0000256" key="4">
    <source>
        <dbReference type="PROSITE-ProRule" id="PRU00325"/>
    </source>
</evidence>
<dbReference type="PANTHER" id="PTHR31569:SF4">
    <property type="entry name" value="SWIM-TYPE DOMAIN-CONTAINING PROTEIN"/>
    <property type="match status" value="1"/>
</dbReference>
<dbReference type="SUPFAM" id="SSF54001">
    <property type="entry name" value="Cysteine proteinases"/>
    <property type="match status" value="1"/>
</dbReference>
<feature type="domain" description="SWIM-type" evidence="7">
    <location>
        <begin position="246"/>
        <end position="278"/>
    </location>
</feature>
<protein>
    <recommendedName>
        <fullName evidence="10">SWIM-type domain-containing protein</fullName>
    </recommendedName>
</protein>
<keyword evidence="4" id="KW-0862">Zinc</keyword>
<feature type="domain" description="Ubiquitin-like protease family profile" evidence="6">
    <location>
        <begin position="634"/>
        <end position="792"/>
    </location>
</feature>
<dbReference type="GO" id="GO:0006508">
    <property type="term" value="P:proteolysis"/>
    <property type="evidence" value="ECO:0007669"/>
    <property type="project" value="UniProtKB-KW"/>
</dbReference>
<evidence type="ECO:0000256" key="5">
    <source>
        <dbReference type="SAM" id="MobiDB-lite"/>
    </source>
</evidence>
<dbReference type="PANTHER" id="PTHR31569">
    <property type="entry name" value="SWIM-TYPE DOMAIN-CONTAINING PROTEIN"/>
    <property type="match status" value="1"/>
</dbReference>
<dbReference type="RefSeq" id="XP_002902642.1">
    <property type="nucleotide sequence ID" value="XM_002902596.1"/>
</dbReference>
<dbReference type="GO" id="GO:0008270">
    <property type="term" value="F:zinc ion binding"/>
    <property type="evidence" value="ECO:0007669"/>
    <property type="project" value="UniProtKB-KW"/>
</dbReference>
<evidence type="ECO:0000259" key="7">
    <source>
        <dbReference type="PROSITE" id="PS50966"/>
    </source>
</evidence>
<feature type="region of interest" description="Disordered" evidence="5">
    <location>
        <begin position="380"/>
        <end position="440"/>
    </location>
</feature>
<evidence type="ECO:0000256" key="2">
    <source>
        <dbReference type="ARBA" id="ARBA00022670"/>
    </source>
</evidence>
<dbReference type="InterPro" id="IPR048324">
    <property type="entry name" value="ZSWIM1-3_RNaseH-like"/>
</dbReference>
<evidence type="ECO:0000313" key="8">
    <source>
        <dbReference type="EMBL" id="EEY56568.1"/>
    </source>
</evidence>
<keyword evidence="4" id="KW-0863">Zinc-finger</keyword>
<feature type="compositionally biased region" description="Polar residues" evidence="5">
    <location>
        <begin position="684"/>
        <end position="697"/>
    </location>
</feature>
<proteinExistence type="inferred from homology"/>
<organism evidence="8 9">
    <name type="scientific">Phytophthora infestans (strain T30-4)</name>
    <name type="common">Potato late blight agent</name>
    <dbReference type="NCBI Taxonomy" id="403677"/>
    <lineage>
        <taxon>Eukaryota</taxon>
        <taxon>Sar</taxon>
        <taxon>Stramenopiles</taxon>
        <taxon>Oomycota</taxon>
        <taxon>Peronosporomycetes</taxon>
        <taxon>Peronosporales</taxon>
        <taxon>Peronosporaceae</taxon>
        <taxon>Phytophthora</taxon>
    </lineage>
</organism>
<dbReference type="Pfam" id="PF21056">
    <property type="entry name" value="ZSWIM1-3_RNaseH-like"/>
    <property type="match status" value="1"/>
</dbReference>
<evidence type="ECO:0000256" key="3">
    <source>
        <dbReference type="ARBA" id="ARBA00022801"/>
    </source>
</evidence>
<evidence type="ECO:0000313" key="9">
    <source>
        <dbReference type="Proteomes" id="UP000006643"/>
    </source>
</evidence>
<dbReference type="HOGENOM" id="CLU_005927_0_0_1"/>
<keyword evidence="9" id="KW-1185">Reference proteome</keyword>
<sequence>MAKCLDHFKRANEHWRFVRIVIVDKDMREVEVVRKKLFEARVLYCHFHVIKWLHETIRKSKSYGAYDEDVLAQMKHAITNMTCSRTEEDYHMHREEFKSLACRDDCTDLWEYFDKNWNDCCEMWVMAYRVDLPHFGNHTNNRVESLFGKLKRHLKGHFTMRASLKVLLDYQRRKEEDYRSKVEMPGTLRDVSYSEEMNVALGMTTRWVAAAINAQYDVATDDAVANNYTFTDNGTTVTVSGGKREYLIEKEGYLCDCEFAQTMKLPCRHAMMYRKRCGNPFIIPFSTIAPRYVDFASRYWPCFHQVLTRYVFCRWFGQSRLSQQELTEVAAPFVAKIYKAHSQSAGGRLSEAEKYRRAQQALSRISGELARFEDDAFASAMSQHDDDNSDGGAGESGAGVDSEQQQDTEASDANAATKDDSDDVPPTQLNGKVRRAGRPHLNRSAMKVKAALALKEYNNGMKLRALLRDNDVCDVVSTLWMIMPGVREVGSFLTTFPVNKNGEGRSIQWRVDGDYVPDRVRFRLVESLVDDASDKLRGGLALDEEIELDSDGERMGSIESYVVSIEKAGQLTREQLEAMKSLWGLQDTCRNAVLCCTWLNSTVKPAVSDSASAGIIMEKILECWPYTPLVGFGFDLTYTNLFCFRDSAWLNDNAMRAFAVCLARYKNNCTVVIPPPQKAKDAKNGTQPKATKSRISTSTLDKVGESVASHQFVLLPINFGGTHWGCLVVDRDTKVVKMYDSMGGKRNKKRLEKMAEEIRTGPLRDDSYKALEVTEPVQTDSDSCGVFVCRFF</sequence>
<keyword evidence="3" id="KW-0378">Hydrolase</keyword>
<reference evidence="9" key="1">
    <citation type="journal article" date="2009" name="Nature">
        <title>Genome sequence and analysis of the Irish potato famine pathogen Phytophthora infestans.</title>
        <authorList>
            <consortium name="The Broad Institute Genome Sequencing Platform"/>
            <person name="Haas B.J."/>
            <person name="Kamoun S."/>
            <person name="Zody M.C."/>
            <person name="Jiang R.H."/>
            <person name="Handsaker R.E."/>
            <person name="Cano L.M."/>
            <person name="Grabherr M."/>
            <person name="Kodira C.D."/>
            <person name="Raffaele S."/>
            <person name="Torto-Alalibo T."/>
            <person name="Bozkurt T.O."/>
            <person name="Ah-Fong A.M."/>
            <person name="Alvarado L."/>
            <person name="Anderson V.L."/>
            <person name="Armstrong M.R."/>
            <person name="Avrova A."/>
            <person name="Baxter L."/>
            <person name="Beynon J."/>
            <person name="Boevink P.C."/>
            <person name="Bollmann S.R."/>
            <person name="Bos J.I."/>
            <person name="Bulone V."/>
            <person name="Cai G."/>
            <person name="Cakir C."/>
            <person name="Carrington J.C."/>
            <person name="Chawner M."/>
            <person name="Conti L."/>
            <person name="Costanzo S."/>
            <person name="Ewan R."/>
            <person name="Fahlgren N."/>
            <person name="Fischbach M.A."/>
            <person name="Fugelstad J."/>
            <person name="Gilroy E.M."/>
            <person name="Gnerre S."/>
            <person name="Green P.J."/>
            <person name="Grenville-Briggs L.J."/>
            <person name="Griffith J."/>
            <person name="Grunwald N.J."/>
            <person name="Horn K."/>
            <person name="Horner N.R."/>
            <person name="Hu C.H."/>
            <person name="Huitema E."/>
            <person name="Jeong D.H."/>
            <person name="Jones A.M."/>
            <person name="Jones J.D."/>
            <person name="Jones R.W."/>
            <person name="Karlsson E.K."/>
            <person name="Kunjeti S.G."/>
            <person name="Lamour K."/>
            <person name="Liu Z."/>
            <person name="Ma L."/>
            <person name="Maclean D."/>
            <person name="Chibucos M.C."/>
            <person name="McDonald H."/>
            <person name="McWalters J."/>
            <person name="Meijer H.J."/>
            <person name="Morgan W."/>
            <person name="Morris P.F."/>
            <person name="Munro C.A."/>
            <person name="O'Neill K."/>
            <person name="Ospina-Giraldo M."/>
            <person name="Pinzon A."/>
            <person name="Pritchard L."/>
            <person name="Ramsahoye B."/>
            <person name="Ren Q."/>
            <person name="Restrepo S."/>
            <person name="Roy S."/>
            <person name="Sadanandom A."/>
            <person name="Savidor A."/>
            <person name="Schornack S."/>
            <person name="Schwartz D.C."/>
            <person name="Schumann U.D."/>
            <person name="Schwessinger B."/>
            <person name="Seyer L."/>
            <person name="Sharpe T."/>
            <person name="Silvar C."/>
            <person name="Song J."/>
            <person name="Studholme D.J."/>
            <person name="Sykes S."/>
            <person name="Thines M."/>
            <person name="van de Vondervoort P.J."/>
            <person name="Phuntumart V."/>
            <person name="Wawra S."/>
            <person name="Weide R."/>
            <person name="Win J."/>
            <person name="Young C."/>
            <person name="Zhou S."/>
            <person name="Fry W."/>
            <person name="Meyers B.C."/>
            <person name="van West P."/>
            <person name="Ristaino J."/>
            <person name="Govers F."/>
            <person name="Birch P.R."/>
            <person name="Whisson S.C."/>
            <person name="Judelson H.S."/>
            <person name="Nusbaum C."/>
        </authorList>
    </citation>
    <scope>NUCLEOTIDE SEQUENCE [LARGE SCALE GENOMIC DNA]</scope>
    <source>
        <strain evidence="9">T30-4</strain>
    </source>
</reference>
<feature type="region of interest" description="Disordered" evidence="5">
    <location>
        <begin position="676"/>
        <end position="697"/>
    </location>
</feature>
<dbReference type="GO" id="GO:0008234">
    <property type="term" value="F:cysteine-type peptidase activity"/>
    <property type="evidence" value="ECO:0007669"/>
    <property type="project" value="InterPro"/>
</dbReference>
<dbReference type="eggNOG" id="ENOG502R8CW">
    <property type="taxonomic scope" value="Eukaryota"/>
</dbReference>
<keyword evidence="2" id="KW-0645">Protease</keyword>
<dbReference type="Proteomes" id="UP000006643">
    <property type="component" value="Unassembled WGS sequence"/>
</dbReference>
<dbReference type="AlphaFoldDB" id="D0NEC3"/>
<dbReference type="PROSITE" id="PS50600">
    <property type="entry name" value="ULP_PROTEASE"/>
    <property type="match status" value="1"/>
</dbReference>
<dbReference type="Pfam" id="PF02902">
    <property type="entry name" value="Peptidase_C48"/>
    <property type="match status" value="1"/>
</dbReference>
<dbReference type="InterPro" id="IPR038765">
    <property type="entry name" value="Papain-like_cys_pep_sf"/>
</dbReference>
<dbReference type="InterPro" id="IPR003653">
    <property type="entry name" value="Peptidase_C48_C"/>
</dbReference>
<dbReference type="OMA" id="RANDSWR"/>
<keyword evidence="4" id="KW-0479">Metal-binding</keyword>
<dbReference type="Gene3D" id="3.40.395.10">
    <property type="entry name" value="Adenoviral Proteinase, Chain A"/>
    <property type="match status" value="1"/>
</dbReference>
<evidence type="ECO:0008006" key="10">
    <source>
        <dbReference type="Google" id="ProtNLM"/>
    </source>
</evidence>
<comment type="similarity">
    <text evidence="1">Belongs to the peptidase C48 family.</text>
</comment>
<dbReference type="PROSITE" id="PS50966">
    <property type="entry name" value="ZF_SWIM"/>
    <property type="match status" value="1"/>
</dbReference>
<dbReference type="InterPro" id="IPR007527">
    <property type="entry name" value="Znf_SWIM"/>
</dbReference>
<dbReference type="InterPro" id="IPR052579">
    <property type="entry name" value="Zinc_finger_SWIM"/>
</dbReference>
<dbReference type="VEuPathDB" id="FungiDB:PITG_23319"/>
<accession>D0NEC3</accession>
<dbReference type="KEGG" id="pif:PITG_23319"/>